<sequence>MRLSSQAGFSILVQLLAFYDVYLKQDGGNDFENLLLVIVYSVSIAMLMLRIKKLVESCNKNFFRMLWIINFSSQSALY</sequence>
<evidence type="ECO:0000313" key="3">
    <source>
        <dbReference type="Proteomes" id="UP000054805"/>
    </source>
</evidence>
<dbReference type="AlphaFoldDB" id="A0A0V1IE72"/>
<keyword evidence="3" id="KW-1185">Reference proteome</keyword>
<dbReference type="EMBL" id="JYDS01000217">
    <property type="protein sequence ID" value="KRZ21099.1"/>
    <property type="molecule type" value="Genomic_DNA"/>
</dbReference>
<dbReference type="Proteomes" id="UP000054805">
    <property type="component" value="Unassembled WGS sequence"/>
</dbReference>
<evidence type="ECO:0000313" key="2">
    <source>
        <dbReference type="EMBL" id="KRZ21099.1"/>
    </source>
</evidence>
<name>A0A0V1IE72_TRIPS</name>
<keyword evidence="1" id="KW-0472">Membrane</keyword>
<gene>
    <name evidence="2" type="ORF">T4B_1796</name>
</gene>
<keyword evidence="1" id="KW-0812">Transmembrane</keyword>
<feature type="transmembrane region" description="Helical" evidence="1">
    <location>
        <begin position="33"/>
        <end position="51"/>
    </location>
</feature>
<protein>
    <submittedName>
        <fullName evidence="2">Uncharacterized protein</fullName>
    </submittedName>
</protein>
<organism evidence="2 3">
    <name type="scientific">Trichinella pseudospiralis</name>
    <name type="common">Parasitic roundworm</name>
    <dbReference type="NCBI Taxonomy" id="6337"/>
    <lineage>
        <taxon>Eukaryota</taxon>
        <taxon>Metazoa</taxon>
        <taxon>Ecdysozoa</taxon>
        <taxon>Nematoda</taxon>
        <taxon>Enoplea</taxon>
        <taxon>Dorylaimia</taxon>
        <taxon>Trichinellida</taxon>
        <taxon>Trichinellidae</taxon>
        <taxon>Trichinella</taxon>
    </lineage>
</organism>
<proteinExistence type="predicted"/>
<keyword evidence="1" id="KW-1133">Transmembrane helix</keyword>
<reference evidence="2 3" key="1">
    <citation type="submission" date="2015-01" db="EMBL/GenBank/DDBJ databases">
        <title>Evolution of Trichinella species and genotypes.</title>
        <authorList>
            <person name="Korhonen P.K."/>
            <person name="Edoardo P."/>
            <person name="Giuseppe L.R."/>
            <person name="Gasser R.B."/>
        </authorList>
    </citation>
    <scope>NUCLEOTIDE SEQUENCE [LARGE SCALE GENOMIC DNA]</scope>
    <source>
        <strain evidence="2">ISS588</strain>
    </source>
</reference>
<comment type="caution">
    <text evidence="2">The sequence shown here is derived from an EMBL/GenBank/DDBJ whole genome shotgun (WGS) entry which is preliminary data.</text>
</comment>
<accession>A0A0V1IE72</accession>
<evidence type="ECO:0000256" key="1">
    <source>
        <dbReference type="SAM" id="Phobius"/>
    </source>
</evidence>